<protein>
    <recommendedName>
        <fullName evidence="9">Peptidoglycan bridge formation protein FemAB</fullName>
    </recommendedName>
</protein>
<dbReference type="AlphaFoldDB" id="A0A2M6WMD6"/>
<proteinExistence type="inferred from homology"/>
<dbReference type="PANTHER" id="PTHR36174:SF1">
    <property type="entry name" value="LIPID II:GLYCINE GLYCYLTRANSFERASE"/>
    <property type="match status" value="1"/>
</dbReference>
<accession>A0A2M6WMD6</accession>
<keyword evidence="3" id="KW-0133">Cell shape</keyword>
<evidence type="ECO:0008006" key="9">
    <source>
        <dbReference type="Google" id="ProtNLM"/>
    </source>
</evidence>
<dbReference type="GO" id="GO:0071555">
    <property type="term" value="P:cell wall organization"/>
    <property type="evidence" value="ECO:0007669"/>
    <property type="project" value="UniProtKB-KW"/>
</dbReference>
<dbReference type="Gene3D" id="3.40.630.30">
    <property type="match status" value="1"/>
</dbReference>
<keyword evidence="2" id="KW-0808">Transferase</keyword>
<dbReference type="EMBL" id="PFAS01000021">
    <property type="protein sequence ID" value="PIT93970.1"/>
    <property type="molecule type" value="Genomic_DNA"/>
</dbReference>
<dbReference type="InterPro" id="IPR003447">
    <property type="entry name" value="FEMABX"/>
</dbReference>
<evidence type="ECO:0000313" key="8">
    <source>
        <dbReference type="Proteomes" id="UP000229335"/>
    </source>
</evidence>
<comment type="similarity">
    <text evidence="1">Belongs to the FemABX family.</text>
</comment>
<comment type="caution">
    <text evidence="7">The sequence shown here is derived from an EMBL/GenBank/DDBJ whole genome shotgun (WGS) entry which is preliminary data.</text>
</comment>
<keyword evidence="6" id="KW-0961">Cell wall biogenesis/degradation</keyword>
<dbReference type="GO" id="GO:0016755">
    <property type="term" value="F:aminoacyltransferase activity"/>
    <property type="evidence" value="ECO:0007669"/>
    <property type="project" value="InterPro"/>
</dbReference>
<sequence length="66" mass="7917">MIKLAKKLGYAKYDFYGIDEKKWSGVTRFKRGFGGGEINYQGCYDIIFSKCWYKFYNLARRLRKLI</sequence>
<evidence type="ECO:0000256" key="3">
    <source>
        <dbReference type="ARBA" id="ARBA00022960"/>
    </source>
</evidence>
<dbReference type="SUPFAM" id="SSF55729">
    <property type="entry name" value="Acyl-CoA N-acyltransferases (Nat)"/>
    <property type="match status" value="1"/>
</dbReference>
<organism evidence="7 8">
    <name type="scientific">Candidatus Falkowbacteria bacterium CG10_big_fil_rev_8_21_14_0_10_43_11</name>
    <dbReference type="NCBI Taxonomy" id="1974568"/>
    <lineage>
        <taxon>Bacteria</taxon>
        <taxon>Candidatus Falkowiibacteriota</taxon>
    </lineage>
</organism>
<dbReference type="GO" id="GO:0009252">
    <property type="term" value="P:peptidoglycan biosynthetic process"/>
    <property type="evidence" value="ECO:0007669"/>
    <property type="project" value="UniProtKB-KW"/>
</dbReference>
<name>A0A2M6WMD6_9BACT</name>
<evidence type="ECO:0000256" key="6">
    <source>
        <dbReference type="ARBA" id="ARBA00023316"/>
    </source>
</evidence>
<reference evidence="8" key="1">
    <citation type="submission" date="2017-09" db="EMBL/GenBank/DDBJ databases">
        <title>Depth-based differentiation of microbial function through sediment-hosted aquifers and enrichment of novel symbionts in the deep terrestrial subsurface.</title>
        <authorList>
            <person name="Probst A.J."/>
            <person name="Ladd B."/>
            <person name="Jarett J.K."/>
            <person name="Geller-Mcgrath D.E."/>
            <person name="Sieber C.M.K."/>
            <person name="Emerson J.B."/>
            <person name="Anantharaman K."/>
            <person name="Thomas B.C."/>
            <person name="Malmstrom R."/>
            <person name="Stieglmeier M."/>
            <person name="Klingl A."/>
            <person name="Woyke T."/>
            <person name="Ryan C.M."/>
            <person name="Banfield J.F."/>
        </authorList>
    </citation>
    <scope>NUCLEOTIDE SEQUENCE [LARGE SCALE GENOMIC DNA]</scope>
</reference>
<keyword evidence="4" id="KW-0573">Peptidoglycan synthesis</keyword>
<evidence type="ECO:0000256" key="2">
    <source>
        <dbReference type="ARBA" id="ARBA00022679"/>
    </source>
</evidence>
<evidence type="ECO:0000256" key="5">
    <source>
        <dbReference type="ARBA" id="ARBA00023315"/>
    </source>
</evidence>
<dbReference type="GO" id="GO:0008360">
    <property type="term" value="P:regulation of cell shape"/>
    <property type="evidence" value="ECO:0007669"/>
    <property type="project" value="UniProtKB-KW"/>
</dbReference>
<keyword evidence="5" id="KW-0012">Acyltransferase</keyword>
<dbReference type="Proteomes" id="UP000229335">
    <property type="component" value="Unassembled WGS sequence"/>
</dbReference>
<evidence type="ECO:0000256" key="4">
    <source>
        <dbReference type="ARBA" id="ARBA00022984"/>
    </source>
</evidence>
<dbReference type="Pfam" id="PF02388">
    <property type="entry name" value="FemAB"/>
    <property type="match status" value="1"/>
</dbReference>
<evidence type="ECO:0000313" key="7">
    <source>
        <dbReference type="EMBL" id="PIT93970.1"/>
    </source>
</evidence>
<dbReference type="PANTHER" id="PTHR36174">
    <property type="entry name" value="LIPID II:GLYCINE GLYCYLTRANSFERASE"/>
    <property type="match status" value="1"/>
</dbReference>
<dbReference type="InterPro" id="IPR016181">
    <property type="entry name" value="Acyl_CoA_acyltransferase"/>
</dbReference>
<gene>
    <name evidence="7" type="ORF">COU00_01505</name>
</gene>
<evidence type="ECO:0000256" key="1">
    <source>
        <dbReference type="ARBA" id="ARBA00009943"/>
    </source>
</evidence>
<dbReference type="InterPro" id="IPR050644">
    <property type="entry name" value="PG_Glycine_Bridge_Synth"/>
</dbReference>
<dbReference type="PROSITE" id="PS51191">
    <property type="entry name" value="FEMABX"/>
    <property type="match status" value="1"/>
</dbReference>